<reference evidence="2" key="1">
    <citation type="journal article" date="2022" name="Mol. Ecol. Resour.">
        <title>The genomes of chicory, endive, great burdock and yacon provide insights into Asteraceae palaeo-polyploidization history and plant inulin production.</title>
        <authorList>
            <person name="Fan W."/>
            <person name="Wang S."/>
            <person name="Wang H."/>
            <person name="Wang A."/>
            <person name="Jiang F."/>
            <person name="Liu H."/>
            <person name="Zhao H."/>
            <person name="Xu D."/>
            <person name="Zhang Y."/>
        </authorList>
    </citation>
    <scope>NUCLEOTIDE SEQUENCE [LARGE SCALE GENOMIC DNA]</scope>
    <source>
        <strain evidence="2">cv. Niubang</strain>
    </source>
</reference>
<accession>A0ACB8XQV5</accession>
<comment type="caution">
    <text evidence="1">The sequence shown here is derived from an EMBL/GenBank/DDBJ whole genome shotgun (WGS) entry which is preliminary data.</text>
</comment>
<dbReference type="Proteomes" id="UP001055879">
    <property type="component" value="Linkage Group LG15"/>
</dbReference>
<evidence type="ECO:0000313" key="2">
    <source>
        <dbReference type="Proteomes" id="UP001055879"/>
    </source>
</evidence>
<keyword evidence="2" id="KW-1185">Reference proteome</keyword>
<dbReference type="EMBL" id="CM042061">
    <property type="protein sequence ID" value="KAI3672816.1"/>
    <property type="molecule type" value="Genomic_DNA"/>
</dbReference>
<protein>
    <submittedName>
        <fullName evidence="1">Uncharacterized protein</fullName>
    </submittedName>
</protein>
<organism evidence="1 2">
    <name type="scientific">Arctium lappa</name>
    <name type="common">Greater burdock</name>
    <name type="synonym">Lappa major</name>
    <dbReference type="NCBI Taxonomy" id="4217"/>
    <lineage>
        <taxon>Eukaryota</taxon>
        <taxon>Viridiplantae</taxon>
        <taxon>Streptophyta</taxon>
        <taxon>Embryophyta</taxon>
        <taxon>Tracheophyta</taxon>
        <taxon>Spermatophyta</taxon>
        <taxon>Magnoliopsida</taxon>
        <taxon>eudicotyledons</taxon>
        <taxon>Gunneridae</taxon>
        <taxon>Pentapetalae</taxon>
        <taxon>asterids</taxon>
        <taxon>campanulids</taxon>
        <taxon>Asterales</taxon>
        <taxon>Asteraceae</taxon>
        <taxon>Carduoideae</taxon>
        <taxon>Cardueae</taxon>
        <taxon>Arctiinae</taxon>
        <taxon>Arctium</taxon>
    </lineage>
</organism>
<reference evidence="1 2" key="2">
    <citation type="journal article" date="2022" name="Mol. Ecol. Resour.">
        <title>The genomes of chicory, endive, great burdock and yacon provide insights into Asteraceae paleo-polyploidization history and plant inulin production.</title>
        <authorList>
            <person name="Fan W."/>
            <person name="Wang S."/>
            <person name="Wang H."/>
            <person name="Wang A."/>
            <person name="Jiang F."/>
            <person name="Liu H."/>
            <person name="Zhao H."/>
            <person name="Xu D."/>
            <person name="Zhang Y."/>
        </authorList>
    </citation>
    <scope>NUCLEOTIDE SEQUENCE [LARGE SCALE GENOMIC DNA]</scope>
    <source>
        <strain evidence="2">cv. Niubang</strain>
    </source>
</reference>
<sequence length="112" mass="12225">MGVPTGAFTVEFDTQMDDEFENLNGNHVGLVADCWSAEEVTISSMASGRLLECVPSGGSPDMEDNVFFPVNKRRRLKREGEVVTGDGRLEMASDVFGDASSWGLHRRKKGGQ</sequence>
<proteinExistence type="predicted"/>
<name>A0ACB8XQV5_ARCLA</name>
<evidence type="ECO:0000313" key="1">
    <source>
        <dbReference type="EMBL" id="KAI3672816.1"/>
    </source>
</evidence>
<gene>
    <name evidence="1" type="ORF">L6452_38916</name>
</gene>